<evidence type="ECO:0000313" key="3">
    <source>
        <dbReference type="Proteomes" id="UP000185596"/>
    </source>
</evidence>
<evidence type="ECO:0008006" key="4">
    <source>
        <dbReference type="Google" id="ProtNLM"/>
    </source>
</evidence>
<keyword evidence="3" id="KW-1185">Reference proteome</keyword>
<accession>A0A1Q8CNJ9</accession>
<dbReference type="AlphaFoldDB" id="A0A1Q8CNJ9"/>
<evidence type="ECO:0000313" key="2">
    <source>
        <dbReference type="EMBL" id="OLF15910.1"/>
    </source>
</evidence>
<protein>
    <recommendedName>
        <fullName evidence="4">Pentapeptide repeat-containing protein</fullName>
    </recommendedName>
</protein>
<feature type="transmembrane region" description="Helical" evidence="1">
    <location>
        <begin position="74"/>
        <end position="99"/>
    </location>
</feature>
<reference evidence="2 3" key="1">
    <citation type="submission" date="2016-12" db="EMBL/GenBank/DDBJ databases">
        <title>The draft genome sequence of Actinophytocola sp. 11-183.</title>
        <authorList>
            <person name="Wang W."/>
            <person name="Yuan L."/>
        </authorList>
    </citation>
    <scope>NUCLEOTIDE SEQUENCE [LARGE SCALE GENOMIC DNA]</scope>
    <source>
        <strain evidence="2 3">11-183</strain>
    </source>
</reference>
<sequence length="467" mass="50520">MVVPAGAGLVLSGVLVSAGGWVDWGEVARWVWPRGWWLLGWGLTVALLVVAVVRSVRRTDRQQAVTYTVLSPRAILTWSVGIVLVGVGVVVWLLLAYTGGDHTANRVQLDAIRTAGTIVVGAGGAAALLLAARRQRSAEIALKQKDRDQADVARAHALQERVAEQTRLHQERVAAATEKDAEARRITDLYTKAADQLGSEKAPVRLAGLYALERVAQDHPEQRQSIVNVVCAYLRMPYSPPPDNEDGSQQNHRERVQEREVRLTAQRILTEHLSPGPGPEVAATFWEKINLDLTGATLTNLSLIDCAVQTATFESATFLGHAGFYAATFTGFATFAEATFSGPATFAEGTFAGPANFRAATFAGPATFASATFIDYAAFHAATFTDDATFYAATFTDHADFAEATFTGDIMFGSATFTDYADFRHVTCTARADFGSTTFSDDADFAETAFTGGVPEEVRRYRSDRDH</sequence>
<name>A0A1Q8CNJ9_9PSEU</name>
<dbReference type="Proteomes" id="UP000185596">
    <property type="component" value="Unassembled WGS sequence"/>
</dbReference>
<organism evidence="2 3">
    <name type="scientific">Actinophytocola xanthii</name>
    <dbReference type="NCBI Taxonomy" id="1912961"/>
    <lineage>
        <taxon>Bacteria</taxon>
        <taxon>Bacillati</taxon>
        <taxon>Actinomycetota</taxon>
        <taxon>Actinomycetes</taxon>
        <taxon>Pseudonocardiales</taxon>
        <taxon>Pseudonocardiaceae</taxon>
    </lineage>
</organism>
<proteinExistence type="predicted"/>
<dbReference type="STRING" id="1912961.BU204_19560"/>
<dbReference type="InterPro" id="IPR001646">
    <property type="entry name" value="5peptide_repeat"/>
</dbReference>
<comment type="caution">
    <text evidence="2">The sequence shown here is derived from an EMBL/GenBank/DDBJ whole genome shotgun (WGS) entry which is preliminary data.</text>
</comment>
<keyword evidence="1" id="KW-0812">Transmembrane</keyword>
<gene>
    <name evidence="2" type="ORF">BU204_19560</name>
</gene>
<dbReference type="Gene3D" id="2.160.20.80">
    <property type="entry name" value="E3 ubiquitin-protein ligase SopA"/>
    <property type="match status" value="1"/>
</dbReference>
<dbReference type="EMBL" id="MSIE01000035">
    <property type="protein sequence ID" value="OLF15910.1"/>
    <property type="molecule type" value="Genomic_DNA"/>
</dbReference>
<feature type="transmembrane region" description="Helical" evidence="1">
    <location>
        <begin position="111"/>
        <end position="132"/>
    </location>
</feature>
<dbReference type="Pfam" id="PF13576">
    <property type="entry name" value="Pentapeptide_3"/>
    <property type="match status" value="1"/>
</dbReference>
<feature type="transmembrane region" description="Helical" evidence="1">
    <location>
        <begin position="34"/>
        <end position="53"/>
    </location>
</feature>
<keyword evidence="1" id="KW-0472">Membrane</keyword>
<keyword evidence="1" id="KW-1133">Transmembrane helix</keyword>
<evidence type="ECO:0000256" key="1">
    <source>
        <dbReference type="SAM" id="Phobius"/>
    </source>
</evidence>